<comment type="similarity">
    <text evidence="1">Belongs to the FHY3/FAR1 family.</text>
</comment>
<comment type="function">
    <text evidence="1">Putative transcription activator involved in regulating light control of development.</text>
</comment>
<reference evidence="2" key="1">
    <citation type="submission" date="2017-07" db="EMBL/GenBank/DDBJ databases">
        <title>Taro Niue Genome Assembly and Annotation.</title>
        <authorList>
            <person name="Atibalentja N."/>
            <person name="Keating K."/>
            <person name="Fields C.J."/>
        </authorList>
    </citation>
    <scope>NUCLEOTIDE SEQUENCE</scope>
    <source>
        <strain evidence="2">Niue_2</strain>
        <tissue evidence="2">Leaf</tissue>
    </source>
</reference>
<dbReference type="GO" id="GO:0005634">
    <property type="term" value="C:nucleus"/>
    <property type="evidence" value="ECO:0007669"/>
    <property type="project" value="UniProtKB-SubCell"/>
</dbReference>
<keyword evidence="1" id="KW-0863">Zinc-finger</keyword>
<organism evidence="2 3">
    <name type="scientific">Colocasia esculenta</name>
    <name type="common">Wild taro</name>
    <name type="synonym">Arum esculentum</name>
    <dbReference type="NCBI Taxonomy" id="4460"/>
    <lineage>
        <taxon>Eukaryota</taxon>
        <taxon>Viridiplantae</taxon>
        <taxon>Streptophyta</taxon>
        <taxon>Embryophyta</taxon>
        <taxon>Tracheophyta</taxon>
        <taxon>Spermatophyta</taxon>
        <taxon>Magnoliopsida</taxon>
        <taxon>Liliopsida</taxon>
        <taxon>Araceae</taxon>
        <taxon>Aroideae</taxon>
        <taxon>Colocasieae</taxon>
        <taxon>Colocasia</taxon>
    </lineage>
</organism>
<dbReference type="GO" id="GO:0008270">
    <property type="term" value="F:zinc ion binding"/>
    <property type="evidence" value="ECO:0007669"/>
    <property type="project" value="UniProtKB-UniRule"/>
</dbReference>
<dbReference type="EMBL" id="NMUH01010680">
    <property type="protein sequence ID" value="MQM21168.1"/>
    <property type="molecule type" value="Genomic_DNA"/>
</dbReference>
<dbReference type="PANTHER" id="PTHR31669:SF251">
    <property type="entry name" value="PROTEIN FAR1-RELATED SEQUENCE"/>
    <property type="match status" value="1"/>
</dbReference>
<dbReference type="PANTHER" id="PTHR31669">
    <property type="entry name" value="PROTEIN FAR1-RELATED SEQUENCE 10-RELATED"/>
    <property type="match status" value="1"/>
</dbReference>
<gene>
    <name evidence="2" type="ORF">Taro_054202</name>
</gene>
<comment type="caution">
    <text evidence="2">The sequence shown here is derived from an EMBL/GenBank/DDBJ whole genome shotgun (WGS) entry which is preliminary data.</text>
</comment>
<comment type="subcellular location">
    <subcellularLocation>
        <location evidence="1">Nucleus</location>
    </subcellularLocation>
</comment>
<keyword evidence="1" id="KW-0479">Metal-binding</keyword>
<evidence type="ECO:0000313" key="2">
    <source>
        <dbReference type="EMBL" id="MQM21168.1"/>
    </source>
</evidence>
<dbReference type="Proteomes" id="UP000652761">
    <property type="component" value="Unassembled WGS sequence"/>
</dbReference>
<sequence length="178" mass="21201">MHEFQSCIYDTISTFEFEEKWDDLITKYEIAMQNDWLKTLYECRRKWALVFLDKFFAGMSTFQRIESTNYFFDGFVTAKTTLSEFILKYTVALESRFDAENQAYLKSLDTEAYLKTCSPFEKQAAIIYTRIDRGHCFSPTTICEDESNLTLIVKSFERVKFKGKCKEMQKEYTVKYQK</sequence>
<name>A0A843XMX1_COLES</name>
<evidence type="ECO:0000313" key="3">
    <source>
        <dbReference type="Proteomes" id="UP000652761"/>
    </source>
</evidence>
<keyword evidence="1" id="KW-0862">Zinc</keyword>
<dbReference type="OrthoDB" id="693512at2759"/>
<proteinExistence type="inferred from homology"/>
<evidence type="ECO:0000256" key="1">
    <source>
        <dbReference type="RuleBase" id="RU367018"/>
    </source>
</evidence>
<keyword evidence="3" id="KW-1185">Reference proteome</keyword>
<dbReference type="InterPro" id="IPR031052">
    <property type="entry name" value="FHY3/FAR1"/>
</dbReference>
<accession>A0A843XMX1</accession>
<dbReference type="AlphaFoldDB" id="A0A843XMX1"/>
<protein>
    <recommendedName>
        <fullName evidence="1">Protein FAR1-RELATED SEQUENCE</fullName>
    </recommendedName>
</protein>
<dbReference type="GO" id="GO:0006355">
    <property type="term" value="P:regulation of DNA-templated transcription"/>
    <property type="evidence" value="ECO:0007669"/>
    <property type="project" value="UniProtKB-UniRule"/>
</dbReference>
<keyword evidence="1" id="KW-0539">Nucleus</keyword>